<feature type="transmembrane region" description="Helical" evidence="1">
    <location>
        <begin position="159"/>
        <end position="175"/>
    </location>
</feature>
<dbReference type="RefSeq" id="WP_208177871.1">
    <property type="nucleotide sequence ID" value="NZ_JAGETZ010000015.1"/>
</dbReference>
<keyword evidence="1" id="KW-1133">Transmembrane helix</keyword>
<evidence type="ECO:0000313" key="3">
    <source>
        <dbReference type="Proteomes" id="UP000664369"/>
    </source>
</evidence>
<dbReference type="CDD" id="cd21809">
    <property type="entry name" value="ABC-2_lan_permease-like"/>
    <property type="match status" value="1"/>
</dbReference>
<name>A0ABS3QN30_9BACT</name>
<comment type="caution">
    <text evidence="2">The sequence shown here is derived from an EMBL/GenBank/DDBJ whole genome shotgun (WGS) entry which is preliminary data.</text>
</comment>
<proteinExistence type="predicted"/>
<organism evidence="2 3">
    <name type="scientific">Hymenobacter negativus</name>
    <dbReference type="NCBI Taxonomy" id="2795026"/>
    <lineage>
        <taxon>Bacteria</taxon>
        <taxon>Pseudomonadati</taxon>
        <taxon>Bacteroidota</taxon>
        <taxon>Cytophagia</taxon>
        <taxon>Cytophagales</taxon>
        <taxon>Hymenobacteraceae</taxon>
        <taxon>Hymenobacter</taxon>
    </lineage>
</organism>
<accession>A0ABS3QN30</accession>
<gene>
    <name evidence="2" type="ORF">J4E00_23750</name>
</gene>
<dbReference type="EMBL" id="JAGETZ010000015">
    <property type="protein sequence ID" value="MBO2012100.1"/>
    <property type="molecule type" value="Genomic_DNA"/>
</dbReference>
<feature type="transmembrane region" description="Helical" evidence="1">
    <location>
        <begin position="20"/>
        <end position="41"/>
    </location>
</feature>
<feature type="transmembrane region" description="Helical" evidence="1">
    <location>
        <begin position="62"/>
        <end position="83"/>
    </location>
</feature>
<keyword evidence="3" id="KW-1185">Reference proteome</keyword>
<dbReference type="Proteomes" id="UP000664369">
    <property type="component" value="Unassembled WGS sequence"/>
</dbReference>
<evidence type="ECO:0000313" key="2">
    <source>
        <dbReference type="EMBL" id="MBO2012100.1"/>
    </source>
</evidence>
<protein>
    <submittedName>
        <fullName evidence="2">ABC transporter permease</fullName>
    </submittedName>
</protein>
<sequence>MNAFIRSFASEWLKRKRSLAAWLVVCGAFFTPAIIFTAKLIRHGHLAAESAQPTYWQHLWKSAWESMAIFLLPLGVILATSLITQLEYKNNSWKLLHTTPQRYSVIFGAKLAVVLVMMGQFLLLFNVGIYLAGVLPGLLLGVPYPAAPIPYAAFLSDDGRYLVACLPIVALQYLISLRFRNFLVPVGGGLALWILSVAVLSWQYGYLIPYTYCSFTFLQGQPRFAQPVALLPWAVGYFLLFTGAAYGLYVQQREKG</sequence>
<dbReference type="Pfam" id="PF12730">
    <property type="entry name" value="ABC2_membrane_4"/>
    <property type="match status" value="1"/>
</dbReference>
<feature type="transmembrane region" description="Helical" evidence="1">
    <location>
        <begin position="129"/>
        <end position="147"/>
    </location>
</feature>
<feature type="transmembrane region" description="Helical" evidence="1">
    <location>
        <begin position="182"/>
        <end position="204"/>
    </location>
</feature>
<keyword evidence="1" id="KW-0812">Transmembrane</keyword>
<evidence type="ECO:0000256" key="1">
    <source>
        <dbReference type="SAM" id="Phobius"/>
    </source>
</evidence>
<reference evidence="2 3" key="1">
    <citation type="submission" date="2021-03" db="EMBL/GenBank/DDBJ databases">
        <authorList>
            <person name="Kim M.K."/>
        </authorList>
    </citation>
    <scope>NUCLEOTIDE SEQUENCE [LARGE SCALE GENOMIC DNA]</scope>
    <source>
        <strain evidence="2 3">BT442</strain>
    </source>
</reference>
<feature type="transmembrane region" description="Helical" evidence="1">
    <location>
        <begin position="224"/>
        <end position="249"/>
    </location>
</feature>
<keyword evidence="1" id="KW-0472">Membrane</keyword>